<evidence type="ECO:0000313" key="2">
    <source>
        <dbReference type="Proteomes" id="UP001258017"/>
    </source>
</evidence>
<gene>
    <name evidence="1" type="ORF">KPH14_006709</name>
</gene>
<keyword evidence="2" id="KW-1185">Reference proteome</keyword>
<evidence type="ECO:0000313" key="1">
    <source>
        <dbReference type="EMBL" id="KAK2584318.1"/>
    </source>
</evidence>
<protein>
    <submittedName>
        <fullName evidence="1">Uncharacterized protein</fullName>
    </submittedName>
</protein>
<organism evidence="1 2">
    <name type="scientific">Odynerus spinipes</name>
    <dbReference type="NCBI Taxonomy" id="1348599"/>
    <lineage>
        <taxon>Eukaryota</taxon>
        <taxon>Metazoa</taxon>
        <taxon>Ecdysozoa</taxon>
        <taxon>Arthropoda</taxon>
        <taxon>Hexapoda</taxon>
        <taxon>Insecta</taxon>
        <taxon>Pterygota</taxon>
        <taxon>Neoptera</taxon>
        <taxon>Endopterygota</taxon>
        <taxon>Hymenoptera</taxon>
        <taxon>Apocrita</taxon>
        <taxon>Aculeata</taxon>
        <taxon>Vespoidea</taxon>
        <taxon>Vespidae</taxon>
        <taxon>Eumeninae</taxon>
        <taxon>Odynerus</taxon>
    </lineage>
</organism>
<dbReference type="Proteomes" id="UP001258017">
    <property type="component" value="Unassembled WGS sequence"/>
</dbReference>
<proteinExistence type="predicted"/>
<reference evidence="1" key="1">
    <citation type="submission" date="2021-08" db="EMBL/GenBank/DDBJ databases">
        <authorList>
            <person name="Misof B."/>
            <person name="Oliver O."/>
            <person name="Podsiadlowski L."/>
            <person name="Donath A."/>
            <person name="Peters R."/>
            <person name="Mayer C."/>
            <person name="Rust J."/>
            <person name="Gunkel S."/>
            <person name="Lesny P."/>
            <person name="Martin S."/>
            <person name="Oeyen J.P."/>
            <person name="Petersen M."/>
            <person name="Panagiotis P."/>
            <person name="Wilbrandt J."/>
            <person name="Tanja T."/>
        </authorList>
    </citation>
    <scope>NUCLEOTIDE SEQUENCE</scope>
    <source>
        <strain evidence="1">GBR_01_08_01A</strain>
        <tissue evidence="1">Thorax + abdomen</tissue>
    </source>
</reference>
<dbReference type="AlphaFoldDB" id="A0AAD9RS31"/>
<comment type="caution">
    <text evidence="1">The sequence shown here is derived from an EMBL/GenBank/DDBJ whole genome shotgun (WGS) entry which is preliminary data.</text>
</comment>
<accession>A0AAD9RS31</accession>
<name>A0AAD9RS31_9HYME</name>
<dbReference type="EMBL" id="JAIFRP010000026">
    <property type="protein sequence ID" value="KAK2584318.1"/>
    <property type="molecule type" value="Genomic_DNA"/>
</dbReference>
<sequence>MGPCGRSIFHIAFAKLNERTRMRNKGQAVVRLWYTTSTKILDPNDGSTVPIGRRNGTVLFSGDIKDRVAIFPCYVPVVVDLMVDPENRCKKKLKCDNGMN</sequence>
<reference evidence="1" key="2">
    <citation type="journal article" date="2023" name="Commun. Biol.">
        <title>Intrasexual cuticular hydrocarbon dimorphism in a wasp sheds light on hydrocarbon biosynthesis genes in Hymenoptera.</title>
        <authorList>
            <person name="Moris V.C."/>
            <person name="Podsiadlowski L."/>
            <person name="Martin S."/>
            <person name="Oeyen J.P."/>
            <person name="Donath A."/>
            <person name="Petersen M."/>
            <person name="Wilbrandt J."/>
            <person name="Misof B."/>
            <person name="Liedtke D."/>
            <person name="Thamm M."/>
            <person name="Scheiner R."/>
            <person name="Schmitt T."/>
            <person name="Niehuis O."/>
        </authorList>
    </citation>
    <scope>NUCLEOTIDE SEQUENCE</scope>
    <source>
        <strain evidence="1">GBR_01_08_01A</strain>
    </source>
</reference>